<dbReference type="Proteomes" id="UP000093412">
    <property type="component" value="Unassembled WGS sequence"/>
</dbReference>
<dbReference type="EMBL" id="LRIE01000053">
    <property type="protein sequence ID" value="KZM36375.1"/>
    <property type="molecule type" value="Genomic_DNA"/>
</dbReference>
<sequence>MSTYAPTHADLRSPSLRALRPSDRFLVVTGARLTTWGERRAASHALRLARRTGLDAAADDRAQLAARLHEGRSMV</sequence>
<organism evidence="1 3">
    <name type="scientific">Oerskovia enterophila</name>
    <dbReference type="NCBI Taxonomy" id="43678"/>
    <lineage>
        <taxon>Bacteria</taxon>
        <taxon>Bacillati</taxon>
        <taxon>Actinomycetota</taxon>
        <taxon>Actinomycetes</taxon>
        <taxon>Micrococcales</taxon>
        <taxon>Cellulomonadaceae</taxon>
        <taxon>Oerskovia</taxon>
    </lineage>
</organism>
<dbReference type="AlphaFoldDB" id="A0A163SFR2"/>
<name>A0A163SFR2_9CELL</name>
<evidence type="ECO:0000313" key="4">
    <source>
        <dbReference type="Proteomes" id="UP000093412"/>
    </source>
</evidence>
<evidence type="ECO:0000313" key="3">
    <source>
        <dbReference type="Proteomes" id="UP000076447"/>
    </source>
</evidence>
<gene>
    <name evidence="2" type="ORF">OERS_06470</name>
    <name evidence="1" type="ORF">OJAG_09280</name>
</gene>
<protein>
    <submittedName>
        <fullName evidence="1">Uncharacterized protein</fullName>
    </submittedName>
</protein>
<dbReference type="Proteomes" id="UP000076447">
    <property type="component" value="Unassembled WGS sequence"/>
</dbReference>
<dbReference type="PATRIC" id="fig|43678.3.peg.971"/>
<dbReference type="RefSeq" id="WP_068624377.1">
    <property type="nucleotide sequence ID" value="NZ_JBIVFZ010000002.1"/>
</dbReference>
<evidence type="ECO:0000313" key="1">
    <source>
        <dbReference type="EMBL" id="KZM36375.1"/>
    </source>
</evidence>
<comment type="caution">
    <text evidence="1">The sequence shown here is derived from an EMBL/GenBank/DDBJ whole genome shotgun (WGS) entry which is preliminary data.</text>
</comment>
<dbReference type="STRING" id="43678.OJAG_09280"/>
<reference evidence="2 4" key="2">
    <citation type="submission" date="2016-06" db="EMBL/GenBank/DDBJ databases">
        <title>Genome sequence of Oerskovia enterophila DSM 43852.</title>
        <authorList>
            <person name="Poehlein A."/>
            <person name="Jag V."/>
            <person name="Bengelsdorf F.R."/>
            <person name="Daniel R."/>
            <person name="Duerre P."/>
        </authorList>
    </citation>
    <scope>NUCLEOTIDE SEQUENCE [LARGE SCALE GENOMIC DNA]</scope>
    <source>
        <strain evidence="2 4">DSM 43852</strain>
    </source>
</reference>
<evidence type="ECO:0000313" key="2">
    <source>
        <dbReference type="EMBL" id="OCI32716.1"/>
    </source>
</evidence>
<reference evidence="1 3" key="1">
    <citation type="submission" date="2016-01" db="EMBL/GenBank/DDBJ databases">
        <title>Genome sequence of Oerskovia enterophila VJag, an agar and cellulose degrading bacterium.</title>
        <authorList>
            <person name="Poehlein A."/>
            <person name="Jag V."/>
            <person name="Bengelsdorf F."/>
            <person name="Duerre P."/>
            <person name="Daniel R."/>
        </authorList>
    </citation>
    <scope>NUCLEOTIDE SEQUENCE [LARGE SCALE GENOMIC DNA]</scope>
    <source>
        <strain evidence="1 3">VJag</strain>
    </source>
</reference>
<dbReference type="EMBL" id="MAQA01000004">
    <property type="protein sequence ID" value="OCI32716.1"/>
    <property type="molecule type" value="Genomic_DNA"/>
</dbReference>
<proteinExistence type="predicted"/>
<dbReference type="OrthoDB" id="9967372at2"/>
<accession>A0A163SFR2</accession>
<keyword evidence="4" id="KW-1185">Reference proteome</keyword>